<reference evidence="11" key="1">
    <citation type="submission" date="2023-10" db="EMBL/GenBank/DDBJ databases">
        <title>Screening of Alkalihalophilus pseudofirmusBZ-TG-HK211 and Its Alleviation of Salt Stress on Rapeseed Growth.</title>
        <authorList>
            <person name="Zhao B."/>
            <person name="Guo T."/>
        </authorList>
    </citation>
    <scope>NUCLEOTIDE SEQUENCE</scope>
    <source>
        <strain evidence="11">BZ-TG-HK211</strain>
    </source>
</reference>
<organism evidence="11 12">
    <name type="scientific">Alkalihalophilus pseudofirmus</name>
    <name type="common">Bacillus pseudofirmus</name>
    <dbReference type="NCBI Taxonomy" id="79885"/>
    <lineage>
        <taxon>Bacteria</taxon>
        <taxon>Bacillati</taxon>
        <taxon>Bacillota</taxon>
        <taxon>Bacilli</taxon>
        <taxon>Bacillales</taxon>
        <taxon>Bacillaceae</taxon>
        <taxon>Alkalihalophilus</taxon>
    </lineage>
</organism>
<keyword evidence="9" id="KW-0963">Cytoplasm</keyword>
<dbReference type="Proteomes" id="UP001285636">
    <property type="component" value="Unassembled WGS sequence"/>
</dbReference>
<feature type="domain" description="Radical SAM core" evidence="10">
    <location>
        <begin position="1"/>
        <end position="233"/>
    </location>
</feature>
<dbReference type="SFLD" id="SFLDG01082">
    <property type="entry name" value="B12-binding_domain_containing"/>
    <property type="match status" value="1"/>
</dbReference>
<evidence type="ECO:0000256" key="1">
    <source>
        <dbReference type="ARBA" id="ARBA00006100"/>
    </source>
</evidence>
<dbReference type="GO" id="GO:0005737">
    <property type="term" value="C:cytoplasm"/>
    <property type="evidence" value="ECO:0007669"/>
    <property type="project" value="UniProtKB-SubCell"/>
</dbReference>
<comment type="subcellular location">
    <subcellularLocation>
        <location evidence="9">Cytoplasm</location>
    </subcellularLocation>
</comment>
<dbReference type="GO" id="GO:0046872">
    <property type="term" value="F:metal ion binding"/>
    <property type="evidence" value="ECO:0007669"/>
    <property type="project" value="UniProtKB-UniRule"/>
</dbReference>
<dbReference type="SFLD" id="SFLDF00288">
    <property type="entry name" value="HemN-like__clustered_with_nucl"/>
    <property type="match status" value="1"/>
</dbReference>
<dbReference type="SMART" id="SM00729">
    <property type="entry name" value="Elp3"/>
    <property type="match status" value="1"/>
</dbReference>
<keyword evidence="4 9" id="KW-0949">S-adenosyl-L-methionine</keyword>
<dbReference type="InterPro" id="IPR034505">
    <property type="entry name" value="Coproporphyrinogen-III_oxidase"/>
</dbReference>
<evidence type="ECO:0000256" key="8">
    <source>
        <dbReference type="ARBA" id="ARBA00023186"/>
    </source>
</evidence>
<dbReference type="SUPFAM" id="SSF102114">
    <property type="entry name" value="Radical SAM enzymes"/>
    <property type="match status" value="1"/>
</dbReference>
<dbReference type="InterPro" id="IPR007197">
    <property type="entry name" value="rSAM"/>
</dbReference>
<dbReference type="AlphaFoldDB" id="A0AAJ2NLF9"/>
<dbReference type="SFLD" id="SFLDF00562">
    <property type="entry name" value="HemN-like__clustered_with_heat"/>
    <property type="match status" value="1"/>
</dbReference>
<dbReference type="SFLD" id="SFLDG01065">
    <property type="entry name" value="anaerobic_coproporphyrinogen-I"/>
    <property type="match status" value="1"/>
</dbReference>
<dbReference type="GO" id="GO:0004109">
    <property type="term" value="F:coproporphyrinogen oxidase activity"/>
    <property type="evidence" value="ECO:0007669"/>
    <property type="project" value="InterPro"/>
</dbReference>
<dbReference type="InterPro" id="IPR058240">
    <property type="entry name" value="rSAM_sf"/>
</dbReference>
<keyword evidence="3 9" id="KW-0349">Heme</keyword>
<comment type="similarity">
    <text evidence="1">Belongs to the anaerobic coproporphyrinogen-III oxidase family. HemW subfamily.</text>
</comment>
<dbReference type="EMBL" id="JAWJAY010000001">
    <property type="protein sequence ID" value="MDV2883923.1"/>
    <property type="molecule type" value="Genomic_DNA"/>
</dbReference>
<accession>A0AAJ2NLF9</accession>
<dbReference type="CDD" id="cd01335">
    <property type="entry name" value="Radical_SAM"/>
    <property type="match status" value="1"/>
</dbReference>
<dbReference type="Gene3D" id="3.20.20.70">
    <property type="entry name" value="Aldolase class I"/>
    <property type="match status" value="1"/>
</dbReference>
<dbReference type="PANTHER" id="PTHR13932:SF5">
    <property type="entry name" value="RADICAL S-ADENOSYL METHIONINE DOMAIN-CONTAINING PROTEIN 1, MITOCHONDRIAL"/>
    <property type="match status" value="1"/>
</dbReference>
<dbReference type="PROSITE" id="PS51918">
    <property type="entry name" value="RADICAL_SAM"/>
    <property type="match status" value="1"/>
</dbReference>
<evidence type="ECO:0000313" key="12">
    <source>
        <dbReference type="Proteomes" id="UP001285636"/>
    </source>
</evidence>
<keyword evidence="6 9" id="KW-0408">Iron</keyword>
<dbReference type="Pfam" id="PF06969">
    <property type="entry name" value="HemN_C"/>
    <property type="match status" value="1"/>
</dbReference>
<gene>
    <name evidence="11" type="primary">hemW</name>
    <name evidence="11" type="ORF">RYX45_01930</name>
</gene>
<dbReference type="InterPro" id="IPR013785">
    <property type="entry name" value="Aldolase_TIM"/>
</dbReference>
<proteinExistence type="inferred from homology"/>
<evidence type="ECO:0000256" key="7">
    <source>
        <dbReference type="ARBA" id="ARBA00023014"/>
    </source>
</evidence>
<keyword evidence="7 9" id="KW-0411">Iron-sulfur</keyword>
<name>A0AAJ2NLF9_ALKPS</name>
<evidence type="ECO:0000256" key="3">
    <source>
        <dbReference type="ARBA" id="ARBA00022617"/>
    </source>
</evidence>
<dbReference type="NCBIfam" id="TIGR00539">
    <property type="entry name" value="hemN_rel"/>
    <property type="match status" value="1"/>
</dbReference>
<comment type="caution">
    <text evidence="11">The sequence shown here is derived from an EMBL/GenBank/DDBJ whole genome shotgun (WGS) entry which is preliminary data.</text>
</comment>
<dbReference type="Pfam" id="PF04055">
    <property type="entry name" value="Radical_SAM"/>
    <property type="match status" value="1"/>
</dbReference>
<evidence type="ECO:0000313" key="11">
    <source>
        <dbReference type="EMBL" id="MDV2883923.1"/>
    </source>
</evidence>
<keyword evidence="9" id="KW-0004">4Fe-4S</keyword>
<keyword evidence="8 9" id="KW-0143">Chaperone</keyword>
<dbReference type="InterPro" id="IPR004559">
    <property type="entry name" value="HemW-like"/>
</dbReference>
<dbReference type="PANTHER" id="PTHR13932">
    <property type="entry name" value="COPROPORPHYRINIGEN III OXIDASE"/>
    <property type="match status" value="1"/>
</dbReference>
<dbReference type="InterPro" id="IPR010723">
    <property type="entry name" value="HemN_C"/>
</dbReference>
<evidence type="ECO:0000256" key="4">
    <source>
        <dbReference type="ARBA" id="ARBA00022691"/>
    </source>
</evidence>
<comment type="function">
    <text evidence="9">Probably acts as a heme chaperone, transferring heme to an unknown acceptor. Binds one molecule of heme per monomer, possibly covalently. Binds 1 [4Fe-4S] cluster. The cluster is coordinated with 3 cysteines and an exchangeable S-adenosyl-L-methionine.</text>
</comment>
<evidence type="ECO:0000256" key="9">
    <source>
        <dbReference type="RuleBase" id="RU364116"/>
    </source>
</evidence>
<dbReference type="RefSeq" id="WP_323465734.1">
    <property type="nucleotide sequence ID" value="NZ_CP144224.1"/>
</dbReference>
<protein>
    <recommendedName>
        <fullName evidence="2 9">Heme chaperone HemW</fullName>
    </recommendedName>
</protein>
<evidence type="ECO:0000256" key="2">
    <source>
        <dbReference type="ARBA" id="ARBA00017228"/>
    </source>
</evidence>
<dbReference type="GO" id="GO:0051539">
    <property type="term" value="F:4 iron, 4 sulfur cluster binding"/>
    <property type="evidence" value="ECO:0007669"/>
    <property type="project" value="UniProtKB-UniRule"/>
</dbReference>
<dbReference type="SFLD" id="SFLDS00029">
    <property type="entry name" value="Radical_SAM"/>
    <property type="match status" value="1"/>
</dbReference>
<dbReference type="GO" id="GO:0006779">
    <property type="term" value="P:porphyrin-containing compound biosynthetic process"/>
    <property type="evidence" value="ECO:0007669"/>
    <property type="project" value="InterPro"/>
</dbReference>
<evidence type="ECO:0000256" key="5">
    <source>
        <dbReference type="ARBA" id="ARBA00022723"/>
    </source>
</evidence>
<dbReference type="InterPro" id="IPR006638">
    <property type="entry name" value="Elp3/MiaA/NifB-like_rSAM"/>
</dbReference>
<keyword evidence="5 9" id="KW-0479">Metal-binding</keyword>
<evidence type="ECO:0000256" key="6">
    <source>
        <dbReference type="ARBA" id="ARBA00023004"/>
    </source>
</evidence>
<evidence type="ECO:0000259" key="10">
    <source>
        <dbReference type="PROSITE" id="PS51918"/>
    </source>
</evidence>
<sequence length="381" mass="43545">MRTAAYIHIPFCEHICHYCDFNKVFLKNQPVDEYIQALLHEMHMTINEAKPDQLKTIYVGGGTPTALTAAQLRTLFAGMHSILPMEQIEEFTVEVNPDSSEEEKLTVMKEYGVNRLSIGVQSFDQSLLDAIGRTHSSDSVHDAVKRSREAGFDNLSLDLMFGLPHQSVEQFIDTIEKAAELGVEHLSAYSLKIEEKTVFFNRQRKGKLSLPPEEDEVTMYEELRKRTKAHGFVQYEISNFAKPGRESKHNLVYWNNDEYYGFGAGAHGYVNGVRHQNIGPVPKYIEAVNQKKLPYLNEHKVSKVEQIEEAMFMGLRKLNGVDLDELSKRYDKDLNKLYHDQIKDLSERGLLVSEQGMLKLTNEGLLLANEVFEQFLAVLED</sequence>